<proteinExistence type="predicted"/>
<dbReference type="Gene3D" id="3.40.30.10">
    <property type="entry name" value="Glutaredoxin"/>
    <property type="match status" value="1"/>
</dbReference>
<protein>
    <submittedName>
        <fullName evidence="2">Putative glutathione S-transferase</fullName>
    </submittedName>
</protein>
<dbReference type="EMBL" id="UFUW01000001">
    <property type="protein sequence ID" value="SUX18398.1"/>
    <property type="molecule type" value="Genomic_DNA"/>
</dbReference>
<keyword evidence="2" id="KW-0808">Transferase</keyword>
<evidence type="ECO:0000313" key="3">
    <source>
        <dbReference type="Proteomes" id="UP000254572"/>
    </source>
</evidence>
<sequence>MKLYTSTTSPYARMVMLAALARGMDELQLAYVDPWTTPAELTAINPLSQVPTLIADNGTIITNSPLILDYLFDHPFRGAQQAALAGYGYELLDQVVKAYSLARFQPENTPAHPHIARARDAVARGLAHCPPLDPASNEVATHVLGMALSYAELRHGDLYRAHLGAANQQAFAAYCERPDVRAVAIAQLEQHPASIGELRRAVS</sequence>
<evidence type="ECO:0000259" key="1">
    <source>
        <dbReference type="PROSITE" id="PS50404"/>
    </source>
</evidence>
<dbReference type="PROSITE" id="PS50404">
    <property type="entry name" value="GST_NTER"/>
    <property type="match status" value="1"/>
</dbReference>
<accession>A0A381DYR3</accession>
<dbReference type="SUPFAM" id="SSF52833">
    <property type="entry name" value="Thioredoxin-like"/>
    <property type="match status" value="1"/>
</dbReference>
<dbReference type="InterPro" id="IPR036249">
    <property type="entry name" value="Thioredoxin-like_sf"/>
</dbReference>
<dbReference type="Gene3D" id="1.20.1050.10">
    <property type="match status" value="1"/>
</dbReference>
<dbReference type="Proteomes" id="UP000254572">
    <property type="component" value="Unassembled WGS sequence"/>
</dbReference>
<dbReference type="InterPro" id="IPR004045">
    <property type="entry name" value="Glutathione_S-Trfase_N"/>
</dbReference>
<organism evidence="2 3">
    <name type="scientific">Cardiobacterium valvarum</name>
    <dbReference type="NCBI Taxonomy" id="194702"/>
    <lineage>
        <taxon>Bacteria</taxon>
        <taxon>Pseudomonadati</taxon>
        <taxon>Pseudomonadota</taxon>
        <taxon>Gammaproteobacteria</taxon>
        <taxon>Cardiobacteriales</taxon>
        <taxon>Cardiobacteriaceae</taxon>
        <taxon>Cardiobacterium</taxon>
    </lineage>
</organism>
<feature type="domain" description="GST N-terminal" evidence="1">
    <location>
        <begin position="1"/>
        <end position="79"/>
    </location>
</feature>
<keyword evidence="3" id="KW-1185">Reference proteome</keyword>
<dbReference type="GO" id="GO:0016740">
    <property type="term" value="F:transferase activity"/>
    <property type="evidence" value="ECO:0007669"/>
    <property type="project" value="UniProtKB-KW"/>
</dbReference>
<name>A0A381DYR3_9GAMM</name>
<gene>
    <name evidence="2" type="ORF">NCTC13294_00261</name>
</gene>
<dbReference type="OrthoDB" id="9782992at2"/>
<dbReference type="AlphaFoldDB" id="A0A381DYR3"/>
<evidence type="ECO:0000313" key="2">
    <source>
        <dbReference type="EMBL" id="SUX18398.1"/>
    </source>
</evidence>
<dbReference type="Pfam" id="PF13409">
    <property type="entry name" value="GST_N_2"/>
    <property type="match status" value="1"/>
</dbReference>
<dbReference type="RefSeq" id="WP_115610582.1">
    <property type="nucleotide sequence ID" value="NZ_JBHLZC010000001.1"/>
</dbReference>
<reference evidence="2 3" key="1">
    <citation type="submission" date="2018-06" db="EMBL/GenBank/DDBJ databases">
        <authorList>
            <consortium name="Pathogen Informatics"/>
            <person name="Doyle S."/>
        </authorList>
    </citation>
    <scope>NUCLEOTIDE SEQUENCE [LARGE SCALE GENOMIC DNA]</scope>
    <source>
        <strain evidence="2 3">NCTC13294</strain>
    </source>
</reference>